<accession>A0A8H5ZR50</accession>
<proteinExistence type="inferred from homology"/>
<dbReference type="Pfam" id="PF11807">
    <property type="entry name" value="UstYa"/>
    <property type="match status" value="1"/>
</dbReference>
<evidence type="ECO:0000313" key="3">
    <source>
        <dbReference type="Proteomes" id="UP000624244"/>
    </source>
</evidence>
<dbReference type="GO" id="GO:0043386">
    <property type="term" value="P:mycotoxin biosynthetic process"/>
    <property type="evidence" value="ECO:0007669"/>
    <property type="project" value="InterPro"/>
</dbReference>
<dbReference type="EMBL" id="WNKQ01000003">
    <property type="protein sequence ID" value="KAF5852725.1"/>
    <property type="molecule type" value="Genomic_DNA"/>
</dbReference>
<evidence type="ECO:0000256" key="1">
    <source>
        <dbReference type="ARBA" id="ARBA00035112"/>
    </source>
</evidence>
<protein>
    <submittedName>
        <fullName evidence="2">Uncharacterized protein</fullName>
    </submittedName>
</protein>
<reference evidence="2" key="1">
    <citation type="submission" date="2019-11" db="EMBL/GenBank/DDBJ databases">
        <title>Bipolaris sorokiniana Genome sequencing.</title>
        <authorList>
            <person name="Wang H."/>
        </authorList>
    </citation>
    <scope>NUCLEOTIDE SEQUENCE</scope>
</reference>
<comment type="caution">
    <text evidence="2">The sequence shown here is derived from an EMBL/GenBank/DDBJ whole genome shotgun (WGS) entry which is preliminary data.</text>
</comment>
<dbReference type="Proteomes" id="UP000624244">
    <property type="component" value="Unassembled WGS sequence"/>
</dbReference>
<dbReference type="InterPro" id="IPR021765">
    <property type="entry name" value="UstYa-like"/>
</dbReference>
<comment type="similarity">
    <text evidence="1">Belongs to the ustYa family.</text>
</comment>
<sequence>MAVLRSHGLLHIEKGLSCEDIDYIREYQSSGRLSSSSTIRRTDIVSGDYGPIRDLDRSYHVETFSPFNCSTSEYTMHPSEGDVSERWMALGRDFSKGHKYDLDIKRHVTVSEGVAKQESFLVSLDDTLHENLWYNRDLHSVHQEQHPKLSVHKAHTSIPDHYLDALRERLMCFSDVTFLPLVYIDREGWTLPEFERRHKCHNFDATQEWAYKHRISNAAAKYKKVAGPEKTLTIFPGFYDIYPERNNPDHKDPGHEYLDKKEHSY</sequence>
<dbReference type="AlphaFoldDB" id="A0A8H5ZR50"/>
<name>A0A8H5ZR50_COCSA</name>
<gene>
    <name evidence="2" type="ORF">GGP41_008176</name>
</gene>
<organism evidence="2 3">
    <name type="scientific">Cochliobolus sativus</name>
    <name type="common">Common root rot and spot blotch fungus</name>
    <name type="synonym">Bipolaris sorokiniana</name>
    <dbReference type="NCBI Taxonomy" id="45130"/>
    <lineage>
        <taxon>Eukaryota</taxon>
        <taxon>Fungi</taxon>
        <taxon>Dikarya</taxon>
        <taxon>Ascomycota</taxon>
        <taxon>Pezizomycotina</taxon>
        <taxon>Dothideomycetes</taxon>
        <taxon>Pleosporomycetidae</taxon>
        <taxon>Pleosporales</taxon>
        <taxon>Pleosporineae</taxon>
        <taxon>Pleosporaceae</taxon>
        <taxon>Bipolaris</taxon>
    </lineage>
</organism>
<evidence type="ECO:0000313" key="2">
    <source>
        <dbReference type="EMBL" id="KAF5852725.1"/>
    </source>
</evidence>